<dbReference type="GO" id="GO:0050567">
    <property type="term" value="F:glutaminyl-tRNA synthase (glutamine-hydrolyzing) activity"/>
    <property type="evidence" value="ECO:0007669"/>
    <property type="project" value="UniProtKB-UniRule"/>
</dbReference>
<keyword evidence="4 10" id="KW-0547">Nucleotide-binding</keyword>
<evidence type="ECO:0000256" key="8">
    <source>
        <dbReference type="ARBA" id="ARBA00047380"/>
    </source>
</evidence>
<name>A0A232F6N4_9HYME</name>
<comment type="caution">
    <text evidence="12">The sequence shown here is derived from an EMBL/GenBank/DDBJ whole genome shotgun (WGS) entry which is preliminary data.</text>
</comment>
<dbReference type="STRING" id="543379.A0A232F6N4"/>
<dbReference type="AlphaFoldDB" id="A0A232F6N4"/>
<dbReference type="Proteomes" id="UP000215335">
    <property type="component" value="Unassembled WGS sequence"/>
</dbReference>
<dbReference type="PANTHER" id="PTHR11659:SF0">
    <property type="entry name" value="GLUTAMYL-TRNA(GLN) AMIDOTRANSFERASE SUBUNIT B, MITOCHONDRIAL"/>
    <property type="match status" value="1"/>
</dbReference>
<dbReference type="InterPro" id="IPR042114">
    <property type="entry name" value="GatB_C_1"/>
</dbReference>
<dbReference type="InterPro" id="IPR004413">
    <property type="entry name" value="GatB"/>
</dbReference>
<dbReference type="SUPFAM" id="SSF89095">
    <property type="entry name" value="GatB/YqeY motif"/>
    <property type="match status" value="1"/>
</dbReference>
<dbReference type="InterPro" id="IPR003789">
    <property type="entry name" value="Asn/Gln_tRNA_amidoTrase-B-like"/>
</dbReference>
<evidence type="ECO:0000256" key="7">
    <source>
        <dbReference type="ARBA" id="ARBA00024799"/>
    </source>
</evidence>
<dbReference type="InterPro" id="IPR017959">
    <property type="entry name" value="Asn/Gln-tRNA_amidoTrfase_suB/E"/>
</dbReference>
<dbReference type="SMART" id="SM00845">
    <property type="entry name" value="GatB_Yqey"/>
    <property type="match status" value="1"/>
</dbReference>
<dbReference type="SUPFAM" id="SSF55931">
    <property type="entry name" value="Glutamine synthetase/guanido kinase"/>
    <property type="match status" value="1"/>
</dbReference>
<protein>
    <recommendedName>
        <fullName evidence="10">Glutamyl-tRNA(Gln) amidotransferase subunit B, mitochondrial</fullName>
        <shortName evidence="10">Glu-AdT subunit B</shortName>
        <ecNumber evidence="10">6.3.5.-</ecNumber>
    </recommendedName>
</protein>
<dbReference type="NCBIfam" id="NF004014">
    <property type="entry name" value="PRK05477.1-4"/>
    <property type="match status" value="1"/>
</dbReference>
<evidence type="ECO:0000256" key="1">
    <source>
        <dbReference type="ARBA" id="ARBA00005306"/>
    </source>
</evidence>
<keyword evidence="5 10" id="KW-0067">ATP-binding</keyword>
<evidence type="ECO:0000256" key="2">
    <source>
        <dbReference type="ARBA" id="ARBA00011123"/>
    </source>
</evidence>
<dbReference type="NCBIfam" id="NF004012">
    <property type="entry name" value="PRK05477.1-2"/>
    <property type="match status" value="1"/>
</dbReference>
<dbReference type="PANTHER" id="PTHR11659">
    <property type="entry name" value="GLUTAMYL-TRNA GLN AMIDOTRANSFERASE SUBUNIT B MITOCHONDRIAL AND PROKARYOTIC PET112-RELATED"/>
    <property type="match status" value="1"/>
</dbReference>
<dbReference type="GO" id="GO:0050566">
    <property type="term" value="F:asparaginyl-tRNA synthase (glutamine-hydrolyzing) activity"/>
    <property type="evidence" value="ECO:0007669"/>
    <property type="project" value="RHEA"/>
</dbReference>
<dbReference type="NCBIfam" id="TIGR00133">
    <property type="entry name" value="gatB"/>
    <property type="match status" value="1"/>
</dbReference>
<feature type="domain" description="Asn/Gln amidotransferase" evidence="11">
    <location>
        <begin position="384"/>
        <end position="533"/>
    </location>
</feature>
<keyword evidence="6 10" id="KW-0648">Protein biosynthesis</keyword>
<dbReference type="Gene3D" id="1.10.150.380">
    <property type="entry name" value="GatB domain, N-terminal subdomain"/>
    <property type="match status" value="1"/>
</dbReference>
<evidence type="ECO:0000256" key="5">
    <source>
        <dbReference type="ARBA" id="ARBA00022840"/>
    </source>
</evidence>
<evidence type="ECO:0000256" key="9">
    <source>
        <dbReference type="ARBA" id="ARBA00047913"/>
    </source>
</evidence>
<evidence type="ECO:0000256" key="4">
    <source>
        <dbReference type="ARBA" id="ARBA00022741"/>
    </source>
</evidence>
<dbReference type="GO" id="GO:0005739">
    <property type="term" value="C:mitochondrion"/>
    <property type="evidence" value="ECO:0007669"/>
    <property type="project" value="UniProtKB-SubCell"/>
</dbReference>
<dbReference type="InterPro" id="IPR006075">
    <property type="entry name" value="Asn/Gln-tRNA_Trfase_suB/E_cat"/>
</dbReference>
<comment type="function">
    <text evidence="10">Allows the formation of correctly charged Gln-tRNA(Gln) through the transamidation of misacylated Glu-tRNA(Gln) in the mitochondria. The reaction takes place in the presence of glutamine and ATP through an activated gamma-phospho-Glu-tRNA(Gln).</text>
</comment>
<dbReference type="EMBL" id="NNAY01000786">
    <property type="protein sequence ID" value="OXU26514.1"/>
    <property type="molecule type" value="Genomic_DNA"/>
</dbReference>
<dbReference type="InterPro" id="IPR014746">
    <property type="entry name" value="Gln_synth/guanido_kin_cat_dom"/>
</dbReference>
<dbReference type="OrthoDB" id="1722066at2759"/>
<comment type="similarity">
    <text evidence="1 10">Belongs to the GatB/GatE family. GatB subfamily.</text>
</comment>
<keyword evidence="13" id="KW-1185">Reference proteome</keyword>
<comment type="catalytic activity">
    <reaction evidence="8">
        <text>L-aspartyl-tRNA(Asn) + L-glutamine + ATP + H2O = L-asparaginyl-tRNA(Asn) + L-glutamate + ADP + phosphate + 2 H(+)</text>
        <dbReference type="Rhea" id="RHEA:14513"/>
        <dbReference type="Rhea" id="RHEA-COMP:9674"/>
        <dbReference type="Rhea" id="RHEA-COMP:9677"/>
        <dbReference type="ChEBI" id="CHEBI:15377"/>
        <dbReference type="ChEBI" id="CHEBI:15378"/>
        <dbReference type="ChEBI" id="CHEBI:29985"/>
        <dbReference type="ChEBI" id="CHEBI:30616"/>
        <dbReference type="ChEBI" id="CHEBI:43474"/>
        <dbReference type="ChEBI" id="CHEBI:58359"/>
        <dbReference type="ChEBI" id="CHEBI:78515"/>
        <dbReference type="ChEBI" id="CHEBI:78516"/>
        <dbReference type="ChEBI" id="CHEBI:456216"/>
    </reaction>
</comment>
<dbReference type="GO" id="GO:0032543">
    <property type="term" value="P:mitochondrial translation"/>
    <property type="evidence" value="ECO:0007669"/>
    <property type="project" value="UniProtKB-UniRule"/>
</dbReference>
<evidence type="ECO:0000256" key="10">
    <source>
        <dbReference type="HAMAP-Rule" id="MF_03147"/>
    </source>
</evidence>
<comment type="subcellular location">
    <subcellularLocation>
        <location evidence="10">Mitochondrion</location>
    </subcellularLocation>
</comment>
<evidence type="ECO:0000313" key="12">
    <source>
        <dbReference type="EMBL" id="OXU26514.1"/>
    </source>
</evidence>
<dbReference type="InterPro" id="IPR018027">
    <property type="entry name" value="Asn/Gln_amidotransferase"/>
</dbReference>
<dbReference type="GO" id="GO:0005524">
    <property type="term" value="F:ATP binding"/>
    <property type="evidence" value="ECO:0007669"/>
    <property type="project" value="UniProtKB-KW"/>
</dbReference>
<dbReference type="InterPro" id="IPR023168">
    <property type="entry name" value="GatB_Yqey_C_2"/>
</dbReference>
<comment type="subunit">
    <text evidence="2">Heterotrimer of A, B and C subunits.</text>
</comment>
<sequence>MKSFAIPRFPVNDSRLKQNYSFLKRFFCNKAKEKPKSKEKWNAVVGLEIHAQIASKSKLFSGASTEYGKAANTCVAFFDCATPGTLPVLNRRCVEAGVLTALALSCKVNEISLFDRKHYFYADLPAGYQITQQRQPLAIDGELKFRVFTPGVHKEPYLKSSKLKQIQLEQDSGKSIHDELSKVSLIDLNRAGVPLMEFVFEPDLSDGEEAAALVKELMLILERLNTCSCRMDEGALRVDANVSINKPDEALGIRTEVKNIGSVRAVAAAVNYEIKRQIKARESGIKITIETRAWDSVNNKTVSMRDKEEKQATKLRFFKMQPNLPPLHIHVHEKFENKYNLVDAPSLQKQIPEMPEETREKLATKFSVHKALILVLVNEPKLLELFTYIIKDEKRTPNLVAKTLVNQLLHFLYKNDLDFNYCTNIRDHLCELMDLLESGTINLLVFHSVLGEVLKNPKDFPRQIVERNDWIQITDEAELRKICRDTLNEYPKEVELYKKGKHKLFRFFMNCIKKSTNEKANLGHVEKILQKMLDD</sequence>
<dbReference type="FunFam" id="1.10.10.410:FF:000001">
    <property type="entry name" value="Aspartyl/glutamyl-tRNA(Asn/Gln) amidotransferase subunit B"/>
    <property type="match status" value="1"/>
</dbReference>
<dbReference type="GO" id="GO:0030956">
    <property type="term" value="C:glutamyl-tRNA(Gln) amidotransferase complex"/>
    <property type="evidence" value="ECO:0007669"/>
    <property type="project" value="UniProtKB-UniRule"/>
</dbReference>
<dbReference type="Gene3D" id="1.10.10.410">
    <property type="match status" value="1"/>
</dbReference>
<keyword evidence="10" id="KW-0496">Mitochondrion</keyword>
<dbReference type="EC" id="6.3.5.-" evidence="10"/>
<organism evidence="12 13">
    <name type="scientific">Trichomalopsis sarcophagae</name>
    <dbReference type="NCBI Taxonomy" id="543379"/>
    <lineage>
        <taxon>Eukaryota</taxon>
        <taxon>Metazoa</taxon>
        <taxon>Ecdysozoa</taxon>
        <taxon>Arthropoda</taxon>
        <taxon>Hexapoda</taxon>
        <taxon>Insecta</taxon>
        <taxon>Pterygota</taxon>
        <taxon>Neoptera</taxon>
        <taxon>Endopterygota</taxon>
        <taxon>Hymenoptera</taxon>
        <taxon>Apocrita</taxon>
        <taxon>Proctotrupomorpha</taxon>
        <taxon>Chalcidoidea</taxon>
        <taxon>Pteromalidae</taxon>
        <taxon>Pteromalinae</taxon>
        <taxon>Trichomalopsis</taxon>
    </lineage>
</organism>
<proteinExistence type="inferred from homology"/>
<keyword evidence="3 10" id="KW-0436">Ligase</keyword>
<evidence type="ECO:0000256" key="3">
    <source>
        <dbReference type="ARBA" id="ARBA00022598"/>
    </source>
</evidence>
<dbReference type="Pfam" id="PF02637">
    <property type="entry name" value="GatB_Yqey"/>
    <property type="match status" value="1"/>
</dbReference>
<evidence type="ECO:0000256" key="6">
    <source>
        <dbReference type="ARBA" id="ARBA00022917"/>
    </source>
</evidence>
<reference evidence="12 13" key="1">
    <citation type="journal article" date="2017" name="Curr. Biol.">
        <title>The Evolution of Venom by Co-option of Single-Copy Genes.</title>
        <authorList>
            <person name="Martinson E.O."/>
            <person name="Mrinalini"/>
            <person name="Kelkar Y.D."/>
            <person name="Chang C.H."/>
            <person name="Werren J.H."/>
        </authorList>
    </citation>
    <scope>NUCLEOTIDE SEQUENCE [LARGE SCALE GENOMIC DNA]</scope>
    <source>
        <strain evidence="12 13">Alberta</strain>
        <tissue evidence="12">Whole body</tissue>
    </source>
</reference>
<dbReference type="GO" id="GO:0070681">
    <property type="term" value="P:glutaminyl-tRNAGln biosynthesis via transamidation"/>
    <property type="evidence" value="ECO:0007669"/>
    <property type="project" value="UniProtKB-UniRule"/>
</dbReference>
<comment type="function">
    <text evidence="7">Allows the formation of correctly charged Asn-tRNA(Asn) or Gln-tRNA(Gln) through the transamidation of misacylated Asp-tRNA(Asn) or Glu-tRNA(Gln) in organisms which lack either or both of asparaginyl-tRNA or glutaminyl-tRNA synthetases. The reaction takes place in the presence of glutamine and ATP through an activated phospho-Asp-tRNA(Asn) or phospho-Glu-tRNA(Gln).</text>
</comment>
<evidence type="ECO:0000259" key="11">
    <source>
        <dbReference type="SMART" id="SM00845"/>
    </source>
</evidence>
<evidence type="ECO:0000313" key="13">
    <source>
        <dbReference type="Proteomes" id="UP000215335"/>
    </source>
</evidence>
<comment type="catalytic activity">
    <reaction evidence="9 10">
        <text>L-glutamyl-tRNA(Gln) + L-glutamine + ATP + H2O = L-glutaminyl-tRNA(Gln) + L-glutamate + ADP + phosphate + H(+)</text>
        <dbReference type="Rhea" id="RHEA:17521"/>
        <dbReference type="Rhea" id="RHEA-COMP:9681"/>
        <dbReference type="Rhea" id="RHEA-COMP:9684"/>
        <dbReference type="ChEBI" id="CHEBI:15377"/>
        <dbReference type="ChEBI" id="CHEBI:15378"/>
        <dbReference type="ChEBI" id="CHEBI:29985"/>
        <dbReference type="ChEBI" id="CHEBI:30616"/>
        <dbReference type="ChEBI" id="CHEBI:43474"/>
        <dbReference type="ChEBI" id="CHEBI:58359"/>
        <dbReference type="ChEBI" id="CHEBI:78520"/>
        <dbReference type="ChEBI" id="CHEBI:78521"/>
        <dbReference type="ChEBI" id="CHEBI:456216"/>
    </reaction>
</comment>
<dbReference type="HAMAP" id="MF_00121">
    <property type="entry name" value="GatB"/>
    <property type="match status" value="1"/>
</dbReference>
<gene>
    <name evidence="12" type="ORF">TSAR_004022</name>
</gene>
<dbReference type="Pfam" id="PF02934">
    <property type="entry name" value="GatB_N"/>
    <property type="match status" value="1"/>
</dbReference>
<accession>A0A232F6N4</accession>
<comment type="subunit">
    <text evidence="10">Subunit of the heterotrimeric GatCAB amidotransferase (AdT) complex, composed of A, B and C subunits.</text>
</comment>